<evidence type="ECO:0000259" key="2">
    <source>
        <dbReference type="PROSITE" id="PS51212"/>
    </source>
</evidence>
<evidence type="ECO:0000313" key="4">
    <source>
        <dbReference type="Proteomes" id="UP000828390"/>
    </source>
</evidence>
<comment type="caution">
    <text evidence="3">The sequence shown here is derived from an EMBL/GenBank/DDBJ whole genome shotgun (WGS) entry which is preliminary data.</text>
</comment>
<dbReference type="Pfam" id="PF01822">
    <property type="entry name" value="WSC"/>
    <property type="match status" value="1"/>
</dbReference>
<dbReference type="AlphaFoldDB" id="A0A9D4IFG4"/>
<keyword evidence="4" id="KW-1185">Reference proteome</keyword>
<dbReference type="PROSITE" id="PS51212">
    <property type="entry name" value="WSC"/>
    <property type="match status" value="1"/>
</dbReference>
<evidence type="ECO:0000313" key="3">
    <source>
        <dbReference type="EMBL" id="KAH3771454.1"/>
    </source>
</evidence>
<gene>
    <name evidence="3" type="ORF">DPMN_172773</name>
</gene>
<keyword evidence="1" id="KW-0677">Repeat</keyword>
<evidence type="ECO:0000256" key="1">
    <source>
        <dbReference type="ARBA" id="ARBA00022737"/>
    </source>
</evidence>
<dbReference type="InterPro" id="IPR002889">
    <property type="entry name" value="WSC_carb-bd"/>
</dbReference>
<dbReference type="SMART" id="SM00321">
    <property type="entry name" value="WSC"/>
    <property type="match status" value="1"/>
</dbReference>
<dbReference type="PANTHER" id="PTHR45964">
    <property type="entry name" value="WSCD FAMILY MEMBER CG9164"/>
    <property type="match status" value="1"/>
</dbReference>
<protein>
    <recommendedName>
        <fullName evidence="2">WSC domain-containing protein</fullName>
    </recommendedName>
</protein>
<dbReference type="Gene3D" id="2.170.300.10">
    <property type="entry name" value="Tie2 ligand-binding domain superfamily"/>
    <property type="match status" value="1"/>
</dbReference>
<dbReference type="InterPro" id="IPR051589">
    <property type="entry name" value="Sialate-O-sulfotransferase"/>
</dbReference>
<reference evidence="3" key="1">
    <citation type="journal article" date="2019" name="bioRxiv">
        <title>The Genome of the Zebra Mussel, Dreissena polymorpha: A Resource for Invasive Species Research.</title>
        <authorList>
            <person name="McCartney M.A."/>
            <person name="Auch B."/>
            <person name="Kono T."/>
            <person name="Mallez S."/>
            <person name="Zhang Y."/>
            <person name="Obille A."/>
            <person name="Becker A."/>
            <person name="Abrahante J.E."/>
            <person name="Garbe J."/>
            <person name="Badalamenti J.P."/>
            <person name="Herman A."/>
            <person name="Mangelson H."/>
            <person name="Liachko I."/>
            <person name="Sullivan S."/>
            <person name="Sone E.D."/>
            <person name="Koren S."/>
            <person name="Silverstein K.A.T."/>
            <person name="Beckman K.B."/>
            <person name="Gohl D.M."/>
        </authorList>
    </citation>
    <scope>NUCLEOTIDE SEQUENCE</scope>
    <source>
        <strain evidence="3">Duluth1</strain>
        <tissue evidence="3">Whole animal</tissue>
    </source>
</reference>
<sequence length="135" mass="14876">MIYMGCYQDSGGNQVLADYDYHSNSNSPTECSNNCRNYKFFGVEAWSHCLCGNTINSATQVPESECTRLCPGETSKRCGDHWRINLYRHWGCPLGSYGVNCSKQCHCRKSSCDDVTGACGNGGCKDGWKGIACDE</sequence>
<dbReference type="PANTHER" id="PTHR45964:SF5">
    <property type="entry name" value="WSCD FAMILY MEMBER CG9164"/>
    <property type="match status" value="1"/>
</dbReference>
<feature type="domain" description="WSC" evidence="2">
    <location>
        <begin position="1"/>
        <end position="90"/>
    </location>
</feature>
<accession>A0A9D4IFG4</accession>
<feature type="non-terminal residue" evidence="3">
    <location>
        <position position="1"/>
    </location>
</feature>
<dbReference type="Proteomes" id="UP000828390">
    <property type="component" value="Unassembled WGS sequence"/>
</dbReference>
<proteinExistence type="predicted"/>
<organism evidence="3 4">
    <name type="scientific">Dreissena polymorpha</name>
    <name type="common">Zebra mussel</name>
    <name type="synonym">Mytilus polymorpha</name>
    <dbReference type="NCBI Taxonomy" id="45954"/>
    <lineage>
        <taxon>Eukaryota</taxon>
        <taxon>Metazoa</taxon>
        <taxon>Spiralia</taxon>
        <taxon>Lophotrochozoa</taxon>
        <taxon>Mollusca</taxon>
        <taxon>Bivalvia</taxon>
        <taxon>Autobranchia</taxon>
        <taxon>Heteroconchia</taxon>
        <taxon>Euheterodonta</taxon>
        <taxon>Imparidentia</taxon>
        <taxon>Neoheterodontei</taxon>
        <taxon>Myida</taxon>
        <taxon>Dreissenoidea</taxon>
        <taxon>Dreissenidae</taxon>
        <taxon>Dreissena</taxon>
    </lineage>
</organism>
<dbReference type="EMBL" id="JAIWYP010000009">
    <property type="protein sequence ID" value="KAH3771454.1"/>
    <property type="molecule type" value="Genomic_DNA"/>
</dbReference>
<reference evidence="3" key="2">
    <citation type="submission" date="2020-11" db="EMBL/GenBank/DDBJ databases">
        <authorList>
            <person name="McCartney M.A."/>
            <person name="Auch B."/>
            <person name="Kono T."/>
            <person name="Mallez S."/>
            <person name="Becker A."/>
            <person name="Gohl D.M."/>
            <person name="Silverstein K.A.T."/>
            <person name="Koren S."/>
            <person name="Bechman K.B."/>
            <person name="Herman A."/>
            <person name="Abrahante J.E."/>
            <person name="Garbe J."/>
        </authorList>
    </citation>
    <scope>NUCLEOTIDE SEQUENCE</scope>
    <source>
        <strain evidence="3">Duluth1</strain>
        <tissue evidence="3">Whole animal</tissue>
    </source>
</reference>
<feature type="non-terminal residue" evidence="3">
    <location>
        <position position="135"/>
    </location>
</feature>
<name>A0A9D4IFG4_DREPO</name>